<dbReference type="GO" id="GO:0005739">
    <property type="term" value="C:mitochondrion"/>
    <property type="evidence" value="ECO:0007669"/>
    <property type="project" value="UniProtKB-SubCell"/>
</dbReference>
<keyword evidence="4" id="KW-0409">Iron storage</keyword>
<evidence type="ECO:0000256" key="12">
    <source>
        <dbReference type="ARBA" id="ARBA00047990"/>
    </source>
</evidence>
<dbReference type="GO" id="GO:0008199">
    <property type="term" value="F:ferric iron binding"/>
    <property type="evidence" value="ECO:0007669"/>
    <property type="project" value="InterPro"/>
</dbReference>
<proteinExistence type="inferred from homology"/>
<dbReference type="PANTHER" id="PTHR16821:SF2">
    <property type="entry name" value="FRATAXIN, MITOCHONDRIAL"/>
    <property type="match status" value="1"/>
</dbReference>
<dbReference type="GO" id="GO:0004322">
    <property type="term" value="F:ferroxidase activity"/>
    <property type="evidence" value="ECO:0007669"/>
    <property type="project" value="UniProtKB-EC"/>
</dbReference>
<dbReference type="NCBIfam" id="TIGR03422">
    <property type="entry name" value="mito_frataxin"/>
    <property type="match status" value="1"/>
</dbReference>
<evidence type="ECO:0000256" key="10">
    <source>
        <dbReference type="ARBA" id="ARBA00023065"/>
    </source>
</evidence>
<evidence type="ECO:0000256" key="4">
    <source>
        <dbReference type="ARBA" id="ARBA00022434"/>
    </source>
</evidence>
<dbReference type="GO" id="GO:0008198">
    <property type="term" value="F:ferrous iron binding"/>
    <property type="evidence" value="ECO:0007669"/>
    <property type="project" value="TreeGrafter"/>
</dbReference>
<evidence type="ECO:0000256" key="11">
    <source>
        <dbReference type="ARBA" id="ARBA00023128"/>
    </source>
</evidence>
<dbReference type="GO" id="GO:0016226">
    <property type="term" value="P:iron-sulfur cluster assembly"/>
    <property type="evidence" value="ECO:0007669"/>
    <property type="project" value="InterPro"/>
</dbReference>
<name>A0A1Y2BKI1_9TREE</name>
<keyword evidence="6" id="KW-0410">Iron transport</keyword>
<evidence type="ECO:0000256" key="7">
    <source>
        <dbReference type="ARBA" id="ARBA00022946"/>
    </source>
</evidence>
<dbReference type="GO" id="GO:0051537">
    <property type="term" value="F:2 iron, 2 sulfur cluster binding"/>
    <property type="evidence" value="ECO:0007669"/>
    <property type="project" value="TreeGrafter"/>
</dbReference>
<dbReference type="GO" id="GO:0006826">
    <property type="term" value="P:iron ion transport"/>
    <property type="evidence" value="ECO:0007669"/>
    <property type="project" value="UniProtKB-KW"/>
</dbReference>
<dbReference type="PROSITE" id="PS01344">
    <property type="entry name" value="FRATAXIN_1"/>
    <property type="match status" value="1"/>
</dbReference>
<organism evidence="13 14">
    <name type="scientific">Naematelia encephala</name>
    <dbReference type="NCBI Taxonomy" id="71784"/>
    <lineage>
        <taxon>Eukaryota</taxon>
        <taxon>Fungi</taxon>
        <taxon>Dikarya</taxon>
        <taxon>Basidiomycota</taxon>
        <taxon>Agaricomycotina</taxon>
        <taxon>Tremellomycetes</taxon>
        <taxon>Tremellales</taxon>
        <taxon>Naemateliaceae</taxon>
        <taxon>Naematelia</taxon>
    </lineage>
</organism>
<protein>
    <recommendedName>
        <fullName evidence="3">ferroxidase</fullName>
        <ecNumber evidence="3">1.16.3.1</ecNumber>
    </recommendedName>
</protein>
<accession>A0A1Y2BKI1</accession>
<keyword evidence="7" id="KW-0809">Transit peptide</keyword>
<keyword evidence="14" id="KW-1185">Reference proteome</keyword>
<dbReference type="PANTHER" id="PTHR16821">
    <property type="entry name" value="FRATAXIN"/>
    <property type="match status" value="1"/>
</dbReference>
<reference evidence="13 14" key="1">
    <citation type="submission" date="2016-07" db="EMBL/GenBank/DDBJ databases">
        <title>Pervasive Adenine N6-methylation of Active Genes in Fungi.</title>
        <authorList>
            <consortium name="DOE Joint Genome Institute"/>
            <person name="Mondo S.J."/>
            <person name="Dannebaum R.O."/>
            <person name="Kuo R.C."/>
            <person name="Labutti K."/>
            <person name="Haridas S."/>
            <person name="Kuo A."/>
            <person name="Salamov A."/>
            <person name="Ahrendt S.R."/>
            <person name="Lipzen A."/>
            <person name="Sullivan W."/>
            <person name="Andreopoulos W.B."/>
            <person name="Clum A."/>
            <person name="Lindquist E."/>
            <person name="Daum C."/>
            <person name="Ramamoorthy G.K."/>
            <person name="Gryganskyi A."/>
            <person name="Culley D."/>
            <person name="Magnuson J.K."/>
            <person name="James T.Y."/>
            <person name="O'Malley M.A."/>
            <person name="Stajich J.E."/>
            <person name="Spatafora J.W."/>
            <person name="Visel A."/>
            <person name="Grigoriev I.V."/>
        </authorList>
    </citation>
    <scope>NUCLEOTIDE SEQUENCE [LARGE SCALE GENOMIC DNA]</scope>
    <source>
        <strain evidence="13 14">68-887.2</strain>
    </source>
</reference>
<dbReference type="PROSITE" id="PS50810">
    <property type="entry name" value="FRATAXIN_2"/>
    <property type="match status" value="1"/>
</dbReference>
<dbReference type="EC" id="1.16.3.1" evidence="3"/>
<keyword evidence="11" id="KW-0496">Mitochondrion</keyword>
<dbReference type="InParanoid" id="A0A1Y2BKI1"/>
<gene>
    <name evidence="13" type="ORF">BCR39DRAFT_513579</name>
</gene>
<evidence type="ECO:0000256" key="2">
    <source>
        <dbReference type="ARBA" id="ARBA00008183"/>
    </source>
</evidence>
<evidence type="ECO:0000313" key="14">
    <source>
        <dbReference type="Proteomes" id="UP000193986"/>
    </source>
</evidence>
<evidence type="ECO:0000256" key="6">
    <source>
        <dbReference type="ARBA" id="ARBA00022496"/>
    </source>
</evidence>
<dbReference type="STRING" id="71784.A0A1Y2BKI1"/>
<dbReference type="AlphaFoldDB" id="A0A1Y2BKI1"/>
<evidence type="ECO:0000313" key="13">
    <source>
        <dbReference type="EMBL" id="ORY34605.1"/>
    </source>
</evidence>
<evidence type="ECO:0000256" key="8">
    <source>
        <dbReference type="ARBA" id="ARBA00023002"/>
    </source>
</evidence>
<evidence type="ECO:0000256" key="3">
    <source>
        <dbReference type="ARBA" id="ARBA00013107"/>
    </source>
</evidence>
<evidence type="ECO:0000256" key="1">
    <source>
        <dbReference type="ARBA" id="ARBA00004173"/>
    </source>
</evidence>
<dbReference type="InterPro" id="IPR036524">
    <property type="entry name" value="Frataxin/CyaY_sf"/>
</dbReference>
<comment type="catalytic activity">
    <reaction evidence="12">
        <text>4 Fe(2+) + O2 + 4 H(+) = 4 Fe(3+) + 2 H2O</text>
        <dbReference type="Rhea" id="RHEA:11148"/>
        <dbReference type="ChEBI" id="CHEBI:15377"/>
        <dbReference type="ChEBI" id="CHEBI:15378"/>
        <dbReference type="ChEBI" id="CHEBI:15379"/>
        <dbReference type="ChEBI" id="CHEBI:29033"/>
        <dbReference type="ChEBI" id="CHEBI:29034"/>
        <dbReference type="EC" id="1.16.3.1"/>
    </reaction>
</comment>
<dbReference type="Proteomes" id="UP000193986">
    <property type="component" value="Unassembled WGS sequence"/>
</dbReference>
<dbReference type="GO" id="GO:0034986">
    <property type="term" value="F:iron chaperone activity"/>
    <property type="evidence" value="ECO:0007669"/>
    <property type="project" value="TreeGrafter"/>
</dbReference>
<keyword evidence="8" id="KW-0560">Oxidoreductase</keyword>
<dbReference type="Pfam" id="PF01491">
    <property type="entry name" value="Frataxin_Cyay"/>
    <property type="match status" value="1"/>
</dbReference>
<dbReference type="SUPFAM" id="SSF55387">
    <property type="entry name" value="Frataxin/Nqo15-like"/>
    <property type="match status" value="1"/>
</dbReference>
<keyword evidence="10" id="KW-0406">Ion transport</keyword>
<dbReference type="EMBL" id="MCFC01000002">
    <property type="protein sequence ID" value="ORY34605.1"/>
    <property type="molecule type" value="Genomic_DNA"/>
</dbReference>
<dbReference type="InterPro" id="IPR020895">
    <property type="entry name" value="Frataxin_CS"/>
</dbReference>
<comment type="subcellular location">
    <subcellularLocation>
        <location evidence="1">Mitochondrion</location>
    </subcellularLocation>
</comment>
<evidence type="ECO:0000256" key="9">
    <source>
        <dbReference type="ARBA" id="ARBA00023004"/>
    </source>
</evidence>
<comment type="caution">
    <text evidence="13">The sequence shown here is derived from an EMBL/GenBank/DDBJ whole genome shotgun (WGS) entry which is preliminary data.</text>
</comment>
<keyword evidence="9" id="KW-0408">Iron</keyword>
<dbReference type="FunCoup" id="A0A1Y2BKI1">
    <property type="interactions" value="150"/>
</dbReference>
<comment type="similarity">
    <text evidence="2">Belongs to the frataxin family.</text>
</comment>
<dbReference type="OrthoDB" id="1897642at2759"/>
<dbReference type="InterPro" id="IPR002908">
    <property type="entry name" value="Frataxin/CyaY"/>
</dbReference>
<dbReference type="GO" id="GO:0006879">
    <property type="term" value="P:intracellular iron ion homeostasis"/>
    <property type="evidence" value="ECO:0007669"/>
    <property type="project" value="UniProtKB-KW"/>
</dbReference>
<dbReference type="SMART" id="SM01219">
    <property type="entry name" value="Frataxin_Cyay"/>
    <property type="match status" value="1"/>
</dbReference>
<sequence length="185" mass="20666">MSLRPPSLLRRALRSIPGPSRIPYIARPAPRLLALSTSRRGISTTFPRRRDVSAEPLDEIPIKTISASEYEDISDHDMDILHESLETLCEDHPSGQWEVEYSSGVLTLSIPPHGTYVINKQPPNHQIWLSSPVSGPARFGLSPDGKWVHCRIPRVTLASLVEDEIRKFIESDGTALEWEGLDGLK</sequence>
<dbReference type="NCBIfam" id="TIGR03421">
    <property type="entry name" value="FeS_CyaY"/>
    <property type="match status" value="1"/>
</dbReference>
<evidence type="ECO:0000256" key="5">
    <source>
        <dbReference type="ARBA" id="ARBA00022448"/>
    </source>
</evidence>
<dbReference type="Gene3D" id="3.30.920.10">
    <property type="entry name" value="Frataxin/CyaY"/>
    <property type="match status" value="1"/>
</dbReference>
<dbReference type="InterPro" id="IPR017789">
    <property type="entry name" value="Frataxin"/>
</dbReference>
<keyword evidence="5" id="KW-0813">Transport</keyword>